<keyword evidence="2" id="KW-1185">Reference proteome</keyword>
<organism evidence="1 2">
    <name type="scientific">Racocetra persica</name>
    <dbReference type="NCBI Taxonomy" id="160502"/>
    <lineage>
        <taxon>Eukaryota</taxon>
        <taxon>Fungi</taxon>
        <taxon>Fungi incertae sedis</taxon>
        <taxon>Mucoromycota</taxon>
        <taxon>Glomeromycotina</taxon>
        <taxon>Glomeromycetes</taxon>
        <taxon>Diversisporales</taxon>
        <taxon>Gigasporaceae</taxon>
        <taxon>Racocetra</taxon>
    </lineage>
</organism>
<comment type="caution">
    <text evidence="1">The sequence shown here is derived from an EMBL/GenBank/DDBJ whole genome shotgun (WGS) entry which is preliminary data.</text>
</comment>
<evidence type="ECO:0000313" key="2">
    <source>
        <dbReference type="Proteomes" id="UP000789920"/>
    </source>
</evidence>
<accession>A0ACA9SHA6</accession>
<feature type="non-terminal residue" evidence="1">
    <location>
        <position position="86"/>
    </location>
</feature>
<protein>
    <submittedName>
        <fullName evidence="1">19668_t:CDS:1</fullName>
    </submittedName>
</protein>
<dbReference type="Proteomes" id="UP000789920">
    <property type="component" value="Unassembled WGS sequence"/>
</dbReference>
<gene>
    <name evidence="1" type="ORF">RPERSI_LOCUS30585</name>
</gene>
<proteinExistence type="predicted"/>
<reference evidence="1" key="1">
    <citation type="submission" date="2021-06" db="EMBL/GenBank/DDBJ databases">
        <authorList>
            <person name="Kallberg Y."/>
            <person name="Tangrot J."/>
            <person name="Rosling A."/>
        </authorList>
    </citation>
    <scope>NUCLEOTIDE SEQUENCE</scope>
    <source>
        <strain evidence="1">MA461A</strain>
    </source>
</reference>
<evidence type="ECO:0000313" key="1">
    <source>
        <dbReference type="EMBL" id="CAG8838201.1"/>
    </source>
</evidence>
<feature type="non-terminal residue" evidence="1">
    <location>
        <position position="1"/>
    </location>
</feature>
<dbReference type="EMBL" id="CAJVQC010119853">
    <property type="protein sequence ID" value="CAG8838201.1"/>
    <property type="molecule type" value="Genomic_DNA"/>
</dbReference>
<sequence length="86" mass="9740">NALNKRLPIKKNKKFIPKAHFSSHSLSNYLSNPDIAILATLTKYIVGSTLPILQTCVQSHDDIYTIIDKIKFENAIATQVRVYLLQ</sequence>
<name>A0ACA9SHA6_9GLOM</name>